<dbReference type="NCBIfam" id="TIGR01352">
    <property type="entry name" value="tonB_Cterm"/>
    <property type="match status" value="1"/>
</dbReference>
<dbReference type="GO" id="GO:0005886">
    <property type="term" value="C:plasma membrane"/>
    <property type="evidence" value="ECO:0007669"/>
    <property type="project" value="UniProtKB-SubCell"/>
</dbReference>
<proteinExistence type="inferred from homology"/>
<evidence type="ECO:0000256" key="4">
    <source>
        <dbReference type="ARBA" id="ARBA00023136"/>
    </source>
</evidence>
<reference evidence="8" key="1">
    <citation type="submission" date="2023-01" db="EMBL/GenBank/DDBJ databases">
        <title>Complete genome sequence of Planctobacterium marinum strain Dej080120_11.</title>
        <authorList>
            <person name="Ueki S."/>
            <person name="Maruyama F."/>
        </authorList>
    </citation>
    <scope>NUCLEOTIDE SEQUENCE</scope>
    <source>
        <strain evidence="8">Dej080120_11</strain>
    </source>
</reference>
<feature type="signal peptide" evidence="6">
    <location>
        <begin position="1"/>
        <end position="35"/>
    </location>
</feature>
<dbReference type="Pfam" id="PF03544">
    <property type="entry name" value="TonB_C"/>
    <property type="match status" value="1"/>
</dbReference>
<dbReference type="SUPFAM" id="SSF74653">
    <property type="entry name" value="TolA/TonB C-terminal domain"/>
    <property type="match status" value="1"/>
</dbReference>
<comment type="subcellular location">
    <subcellularLocation>
        <location evidence="5">Cell inner membrane</location>
        <topology evidence="5">Single-pass membrane protein</topology>
        <orientation evidence="5">Periplasmic side</orientation>
    </subcellularLocation>
    <subcellularLocation>
        <location evidence="1">Membrane</location>
        <topology evidence="1">Single-pass membrane protein</topology>
    </subcellularLocation>
</comment>
<dbReference type="Gene3D" id="3.30.2420.10">
    <property type="entry name" value="TonB"/>
    <property type="match status" value="1"/>
</dbReference>
<evidence type="ECO:0000313" key="8">
    <source>
        <dbReference type="EMBL" id="BDX08543.1"/>
    </source>
</evidence>
<keyword evidence="5" id="KW-0735">Signal-anchor</keyword>
<dbReference type="GO" id="GO:0015891">
    <property type="term" value="P:siderophore transport"/>
    <property type="evidence" value="ECO:0007669"/>
    <property type="project" value="InterPro"/>
</dbReference>
<keyword evidence="6" id="KW-0732">Signal</keyword>
<keyword evidence="4" id="KW-0472">Membrane</keyword>
<gene>
    <name evidence="8" type="ORF">MACH26_40640</name>
</gene>
<name>A0AA48HKJ9_9ALTE</name>
<evidence type="ECO:0000259" key="7">
    <source>
        <dbReference type="PROSITE" id="PS52015"/>
    </source>
</evidence>
<keyword evidence="5" id="KW-0813">Transport</keyword>
<keyword evidence="3" id="KW-1133">Transmembrane helix</keyword>
<protein>
    <recommendedName>
        <fullName evidence="5">Protein TonB</fullName>
    </recommendedName>
</protein>
<keyword evidence="5" id="KW-1003">Cell membrane</keyword>
<accession>A0AA48HKJ9</accession>
<evidence type="ECO:0000313" key="9">
    <source>
        <dbReference type="Proteomes" id="UP001333710"/>
    </source>
</evidence>
<evidence type="ECO:0000256" key="6">
    <source>
        <dbReference type="SAM" id="SignalP"/>
    </source>
</evidence>
<keyword evidence="5" id="KW-0653">Protein transport</keyword>
<dbReference type="GO" id="GO:0015031">
    <property type="term" value="P:protein transport"/>
    <property type="evidence" value="ECO:0007669"/>
    <property type="project" value="UniProtKB-UniRule"/>
</dbReference>
<keyword evidence="2" id="KW-0812">Transmembrane</keyword>
<keyword evidence="5" id="KW-0997">Cell inner membrane</keyword>
<sequence length="147" mass="16027">MKNKLNFSKRNGSLLLRSLCCALIVIIGSTTLPTAANVVAASATVETSPIKRPAPKYPDYALKHKLEGAVLVNFSIEQDGGVSDIKVMAADQDGLFDASTILAVQSWVYHKPPHKIRNNYAAIEYVLSDTPNVSQFSNVERIQIRGN</sequence>
<comment type="function">
    <text evidence="5">Interacts with outer membrane receptor proteins that carry out high-affinity binding and energy dependent uptake into the periplasmic space of specific substrates. It could act to transduce energy from the cytoplasmic membrane to specific energy-requiring processes in the outer membrane, resulting in the release into the periplasm of ligands bound by these outer membrane proteins.</text>
</comment>
<keyword evidence="9" id="KW-1185">Reference proteome</keyword>
<feature type="domain" description="TonB C-terminal" evidence="7">
    <location>
        <begin position="42"/>
        <end position="134"/>
    </location>
</feature>
<dbReference type="PROSITE" id="PS52015">
    <property type="entry name" value="TONB_CTD"/>
    <property type="match status" value="1"/>
</dbReference>
<evidence type="ECO:0000256" key="5">
    <source>
        <dbReference type="RuleBase" id="RU362123"/>
    </source>
</evidence>
<dbReference type="GO" id="GO:0031992">
    <property type="term" value="F:energy transducer activity"/>
    <property type="evidence" value="ECO:0007669"/>
    <property type="project" value="InterPro"/>
</dbReference>
<dbReference type="InterPro" id="IPR003538">
    <property type="entry name" value="TonB"/>
</dbReference>
<dbReference type="EMBL" id="AP027272">
    <property type="protein sequence ID" value="BDX08543.1"/>
    <property type="molecule type" value="Genomic_DNA"/>
</dbReference>
<comment type="similarity">
    <text evidence="5">Belongs to the TonB family.</text>
</comment>
<feature type="chain" id="PRO_5041227437" description="Protein TonB" evidence="6">
    <location>
        <begin position="36"/>
        <end position="147"/>
    </location>
</feature>
<evidence type="ECO:0000256" key="3">
    <source>
        <dbReference type="ARBA" id="ARBA00022989"/>
    </source>
</evidence>
<organism evidence="8 9">
    <name type="scientific">Planctobacterium marinum</name>
    <dbReference type="NCBI Taxonomy" id="1631968"/>
    <lineage>
        <taxon>Bacteria</taxon>
        <taxon>Pseudomonadati</taxon>
        <taxon>Pseudomonadota</taxon>
        <taxon>Gammaproteobacteria</taxon>
        <taxon>Alteromonadales</taxon>
        <taxon>Alteromonadaceae</taxon>
        <taxon>Planctobacterium</taxon>
    </lineage>
</organism>
<dbReference type="PRINTS" id="PR01374">
    <property type="entry name" value="TONBPROTEIN"/>
</dbReference>
<dbReference type="InterPro" id="IPR006260">
    <property type="entry name" value="TonB/TolA_C"/>
</dbReference>
<dbReference type="GO" id="GO:0030288">
    <property type="term" value="C:outer membrane-bounded periplasmic space"/>
    <property type="evidence" value="ECO:0007669"/>
    <property type="project" value="InterPro"/>
</dbReference>
<evidence type="ECO:0000256" key="1">
    <source>
        <dbReference type="ARBA" id="ARBA00004167"/>
    </source>
</evidence>
<dbReference type="Proteomes" id="UP001333710">
    <property type="component" value="Chromosome"/>
</dbReference>
<dbReference type="AlphaFoldDB" id="A0AA48HKJ9"/>
<evidence type="ECO:0000256" key="2">
    <source>
        <dbReference type="ARBA" id="ARBA00022692"/>
    </source>
</evidence>
<dbReference type="GO" id="GO:0055085">
    <property type="term" value="P:transmembrane transport"/>
    <property type="evidence" value="ECO:0007669"/>
    <property type="project" value="InterPro"/>
</dbReference>
<dbReference type="InterPro" id="IPR037682">
    <property type="entry name" value="TonB_C"/>
</dbReference>
<dbReference type="KEGG" id="pmaw:MACH26_40640"/>